<protein>
    <submittedName>
        <fullName evidence="1">6313_t:CDS:1</fullName>
    </submittedName>
</protein>
<comment type="caution">
    <text evidence="1">The sequence shown here is derived from an EMBL/GenBank/DDBJ whole genome shotgun (WGS) entry which is preliminary data.</text>
</comment>
<sequence>TANNDFGECKLLLRKWQKDLDDNQEDLILETFESIINNFKPEVYRKGLKEDSFVHEVFEPNMLVKELFSGQLMFWKHLYIGNVKVKSAEYMSSNKNKITLEDCDLVKLGNEMKDIIDKCFDDGVEDSNLVICGFLCRVYTMDLKFEAIYRMILLGKFYLPRDSSDLGVLPISIERLMQVKNIMNCSSEICKRKIQILADNEVT</sequence>
<reference evidence="1" key="1">
    <citation type="submission" date="2021-06" db="EMBL/GenBank/DDBJ databases">
        <authorList>
            <person name="Kallberg Y."/>
            <person name="Tangrot J."/>
            <person name="Rosling A."/>
        </authorList>
    </citation>
    <scope>NUCLEOTIDE SEQUENCE</scope>
    <source>
        <strain evidence="1">AU212A</strain>
    </source>
</reference>
<accession>A0ACA9KR54</accession>
<feature type="non-terminal residue" evidence="1">
    <location>
        <position position="1"/>
    </location>
</feature>
<keyword evidence="2" id="KW-1185">Reference proteome</keyword>
<gene>
    <name evidence="1" type="ORF">SCALOS_LOCUS2716</name>
</gene>
<name>A0ACA9KR54_9GLOM</name>
<evidence type="ECO:0000313" key="2">
    <source>
        <dbReference type="Proteomes" id="UP000789860"/>
    </source>
</evidence>
<evidence type="ECO:0000313" key="1">
    <source>
        <dbReference type="EMBL" id="CAG8488247.1"/>
    </source>
</evidence>
<dbReference type="EMBL" id="CAJVPM010002553">
    <property type="protein sequence ID" value="CAG8488247.1"/>
    <property type="molecule type" value="Genomic_DNA"/>
</dbReference>
<proteinExistence type="predicted"/>
<organism evidence="1 2">
    <name type="scientific">Scutellospora calospora</name>
    <dbReference type="NCBI Taxonomy" id="85575"/>
    <lineage>
        <taxon>Eukaryota</taxon>
        <taxon>Fungi</taxon>
        <taxon>Fungi incertae sedis</taxon>
        <taxon>Mucoromycota</taxon>
        <taxon>Glomeromycotina</taxon>
        <taxon>Glomeromycetes</taxon>
        <taxon>Diversisporales</taxon>
        <taxon>Gigasporaceae</taxon>
        <taxon>Scutellospora</taxon>
    </lineage>
</organism>
<dbReference type="Proteomes" id="UP000789860">
    <property type="component" value="Unassembled WGS sequence"/>
</dbReference>